<protein>
    <submittedName>
        <fullName evidence="5">3-oxoacyl-[acyl-carrier-protein] synthase-3</fullName>
    </submittedName>
</protein>
<organism evidence="5 6">
    <name type="scientific">Ruminiclostridium sufflavum DSM 19573</name>
    <dbReference type="NCBI Taxonomy" id="1121337"/>
    <lineage>
        <taxon>Bacteria</taxon>
        <taxon>Bacillati</taxon>
        <taxon>Bacillota</taxon>
        <taxon>Clostridia</taxon>
        <taxon>Eubacteriales</taxon>
        <taxon>Oscillospiraceae</taxon>
        <taxon>Ruminiclostridium</taxon>
    </lineage>
</organism>
<dbReference type="EMBL" id="QKMR01000023">
    <property type="protein sequence ID" value="PYG85776.1"/>
    <property type="molecule type" value="Genomic_DNA"/>
</dbReference>
<dbReference type="GO" id="GO:0004315">
    <property type="term" value="F:3-oxoacyl-[acyl-carrier-protein] synthase activity"/>
    <property type="evidence" value="ECO:0007669"/>
    <property type="project" value="InterPro"/>
</dbReference>
<proteinExistence type="predicted"/>
<feature type="domain" description="Beta-ketoacyl-[acyl-carrier-protein] synthase III N-terminal" evidence="4">
    <location>
        <begin position="125"/>
        <end position="204"/>
    </location>
</feature>
<dbReference type="InterPro" id="IPR016039">
    <property type="entry name" value="Thiolase-like"/>
</dbReference>
<keyword evidence="1" id="KW-0808">Transferase</keyword>
<dbReference type="CDD" id="cd00830">
    <property type="entry name" value="KAS_III"/>
    <property type="match status" value="1"/>
</dbReference>
<gene>
    <name evidence="5" type="ORF">LY28_03196</name>
</gene>
<accession>A0A318Y2R6</accession>
<dbReference type="AlphaFoldDB" id="A0A318Y2R6"/>
<dbReference type="InterPro" id="IPR013751">
    <property type="entry name" value="ACP_syn_III_N"/>
</dbReference>
<dbReference type="Pfam" id="PF08541">
    <property type="entry name" value="ACP_syn_III_C"/>
    <property type="match status" value="1"/>
</dbReference>
<dbReference type="SUPFAM" id="SSF53901">
    <property type="entry name" value="Thiolase-like"/>
    <property type="match status" value="1"/>
</dbReference>
<evidence type="ECO:0000259" key="3">
    <source>
        <dbReference type="Pfam" id="PF08541"/>
    </source>
</evidence>
<dbReference type="InterPro" id="IPR013747">
    <property type="entry name" value="ACP_syn_III_C"/>
</dbReference>
<evidence type="ECO:0000256" key="2">
    <source>
        <dbReference type="ARBA" id="ARBA00023315"/>
    </source>
</evidence>
<dbReference type="Gene3D" id="3.40.47.10">
    <property type="match status" value="1"/>
</dbReference>
<sequence>MKTIIKYPPVSDLNITRYAKILSTGAYLPDNIVTNDDIIKRYNLIATDRAVRYSIGISERRWENKNLDVADCVAYAANQCLERANISIEKVDRIIYSKLLGDYNVPATAIGMLKKLNAKKGIPAYDLTAACSGFIHAMDMALRYIDSGDDYILILGGGLTSWALANDFNKIDTRTVFLMGDGIAAMLLGVTKEKHFLCSYIQTDNTHYEVGYMPLGLSLLNSKESLSSDMFGMKIENGRILNENAVESAVVTVERLLESAKLSIEDIDIVATSDQTTQLWEGQLKALNIPLEKSVSLFHKHGNTASAMSPLNFNELVVSGRLKRGMTVLMMAHGAGASGGGVIFKY</sequence>
<keyword evidence="6" id="KW-1185">Reference proteome</keyword>
<evidence type="ECO:0000313" key="6">
    <source>
        <dbReference type="Proteomes" id="UP000248132"/>
    </source>
</evidence>
<dbReference type="PANTHER" id="PTHR34069">
    <property type="entry name" value="3-OXOACYL-[ACYL-CARRIER-PROTEIN] SYNTHASE 3"/>
    <property type="match status" value="1"/>
</dbReference>
<evidence type="ECO:0000256" key="1">
    <source>
        <dbReference type="ARBA" id="ARBA00022679"/>
    </source>
</evidence>
<dbReference type="GO" id="GO:0044550">
    <property type="term" value="P:secondary metabolite biosynthetic process"/>
    <property type="evidence" value="ECO:0007669"/>
    <property type="project" value="TreeGrafter"/>
</dbReference>
<comment type="caution">
    <text evidence="5">The sequence shown here is derived from an EMBL/GenBank/DDBJ whole genome shotgun (WGS) entry which is preliminary data.</text>
</comment>
<keyword evidence="2" id="KW-0012">Acyltransferase</keyword>
<feature type="domain" description="Beta-ketoacyl-[acyl-carrier-protein] synthase III C-terminal" evidence="3">
    <location>
        <begin position="257"/>
        <end position="346"/>
    </location>
</feature>
<evidence type="ECO:0000313" key="5">
    <source>
        <dbReference type="EMBL" id="PYG85776.1"/>
    </source>
</evidence>
<dbReference type="RefSeq" id="WP_110463166.1">
    <property type="nucleotide sequence ID" value="NZ_QKMR01000023.1"/>
</dbReference>
<dbReference type="OrthoDB" id="9815506at2"/>
<dbReference type="GO" id="GO:0006633">
    <property type="term" value="P:fatty acid biosynthetic process"/>
    <property type="evidence" value="ECO:0007669"/>
    <property type="project" value="InterPro"/>
</dbReference>
<dbReference type="Proteomes" id="UP000248132">
    <property type="component" value="Unassembled WGS sequence"/>
</dbReference>
<evidence type="ECO:0000259" key="4">
    <source>
        <dbReference type="Pfam" id="PF08545"/>
    </source>
</evidence>
<dbReference type="Pfam" id="PF08545">
    <property type="entry name" value="ACP_syn_III"/>
    <property type="match status" value="1"/>
</dbReference>
<reference evidence="5 6" key="1">
    <citation type="submission" date="2018-06" db="EMBL/GenBank/DDBJ databases">
        <title>Genomic Encyclopedia of Type Strains, Phase I: the one thousand microbial genomes (KMG-I) project.</title>
        <authorList>
            <person name="Kyrpides N."/>
        </authorList>
    </citation>
    <scope>NUCLEOTIDE SEQUENCE [LARGE SCALE GENOMIC DNA]</scope>
    <source>
        <strain evidence="5 6">DSM 19573</strain>
    </source>
</reference>
<name>A0A318Y2R6_9FIRM</name>
<dbReference type="PANTHER" id="PTHR34069:SF2">
    <property type="entry name" value="BETA-KETOACYL-[ACYL-CARRIER-PROTEIN] SYNTHASE III"/>
    <property type="match status" value="1"/>
</dbReference>